<organism evidence="10 11">
    <name type="scientific">Thiothrix eikelboomii</name>
    <dbReference type="NCBI Taxonomy" id="92487"/>
    <lineage>
        <taxon>Bacteria</taxon>
        <taxon>Pseudomonadati</taxon>
        <taxon>Pseudomonadota</taxon>
        <taxon>Gammaproteobacteria</taxon>
        <taxon>Thiotrichales</taxon>
        <taxon>Thiotrichaceae</taxon>
        <taxon>Thiothrix</taxon>
    </lineage>
</organism>
<dbReference type="EMBL" id="FUYB01000001">
    <property type="protein sequence ID" value="SKA68113.1"/>
    <property type="molecule type" value="Genomic_DNA"/>
</dbReference>
<dbReference type="Pfam" id="PF08478">
    <property type="entry name" value="POTRA_1"/>
    <property type="match status" value="1"/>
</dbReference>
<dbReference type="PANTHER" id="PTHR35851:SF1">
    <property type="entry name" value="CELL DIVISION PROTEIN FTSQ"/>
    <property type="match status" value="1"/>
</dbReference>
<evidence type="ECO:0000256" key="6">
    <source>
        <dbReference type="ARBA" id="ARBA00023306"/>
    </source>
</evidence>
<dbReference type="GO" id="GO:0090529">
    <property type="term" value="P:cell septum assembly"/>
    <property type="evidence" value="ECO:0007669"/>
    <property type="project" value="InterPro"/>
</dbReference>
<dbReference type="GO" id="GO:0043093">
    <property type="term" value="P:FtsZ-dependent cytokinesis"/>
    <property type="evidence" value="ECO:0007669"/>
    <property type="project" value="UniProtKB-UniRule"/>
</dbReference>
<comment type="subcellular location">
    <subcellularLocation>
        <location evidence="7">Cell inner membrane</location>
        <topology evidence="7">Single-pass type II membrane protein</topology>
    </subcellularLocation>
    <text evidence="7">Localizes to the division septum.</text>
</comment>
<feature type="domain" description="Cell division protein FtsQ/DivIB C-terminal" evidence="8">
    <location>
        <begin position="134"/>
        <end position="247"/>
    </location>
</feature>
<dbReference type="InterPro" id="IPR026579">
    <property type="entry name" value="FtsQ"/>
</dbReference>
<evidence type="ECO:0000256" key="2">
    <source>
        <dbReference type="ARBA" id="ARBA00022519"/>
    </source>
</evidence>
<keyword evidence="2 7" id="KW-0997">Cell inner membrane</keyword>
<dbReference type="HAMAP" id="MF_00911">
    <property type="entry name" value="FtsQ_subfam"/>
    <property type="match status" value="1"/>
</dbReference>
<dbReference type="Gene3D" id="3.40.50.11690">
    <property type="entry name" value="Cell division protein FtsQ/DivIB"/>
    <property type="match status" value="1"/>
</dbReference>
<name>A0A1T4VT27_9GAMM</name>
<accession>A0A1T4VT27</accession>
<dbReference type="InterPro" id="IPR013685">
    <property type="entry name" value="POTRA_FtsQ_type"/>
</dbReference>
<evidence type="ECO:0000256" key="3">
    <source>
        <dbReference type="ARBA" id="ARBA00022618"/>
    </source>
</evidence>
<dbReference type="Pfam" id="PF03799">
    <property type="entry name" value="FtsQ_DivIB_C"/>
    <property type="match status" value="1"/>
</dbReference>
<dbReference type="Proteomes" id="UP000190460">
    <property type="component" value="Unassembled WGS sequence"/>
</dbReference>
<dbReference type="PANTHER" id="PTHR35851">
    <property type="entry name" value="CELL DIVISION PROTEIN FTSQ"/>
    <property type="match status" value="1"/>
</dbReference>
<feature type="domain" description="POTRA" evidence="9">
    <location>
        <begin position="62"/>
        <end position="128"/>
    </location>
</feature>
<dbReference type="InterPro" id="IPR045335">
    <property type="entry name" value="FtsQ_C_sf"/>
</dbReference>
<dbReference type="STRING" id="92487.SAMN02745130_00204"/>
<evidence type="ECO:0000313" key="10">
    <source>
        <dbReference type="EMBL" id="SKA68113.1"/>
    </source>
</evidence>
<comment type="similarity">
    <text evidence="7">Belongs to the FtsQ/DivIB family. FtsQ subfamily.</text>
</comment>
<keyword evidence="3 7" id="KW-0132">Cell division</keyword>
<dbReference type="Gene3D" id="3.10.20.310">
    <property type="entry name" value="membrane protein fhac"/>
    <property type="match status" value="1"/>
</dbReference>
<dbReference type="RefSeq" id="WP_078920712.1">
    <property type="nucleotide sequence ID" value="NZ_FUYB01000001.1"/>
</dbReference>
<keyword evidence="11" id="KW-1185">Reference proteome</keyword>
<dbReference type="GO" id="GO:0032153">
    <property type="term" value="C:cell division site"/>
    <property type="evidence" value="ECO:0007669"/>
    <property type="project" value="UniProtKB-UniRule"/>
</dbReference>
<evidence type="ECO:0000313" key="11">
    <source>
        <dbReference type="Proteomes" id="UP000190460"/>
    </source>
</evidence>
<evidence type="ECO:0000256" key="5">
    <source>
        <dbReference type="ARBA" id="ARBA00022989"/>
    </source>
</evidence>
<comment type="function">
    <text evidence="7">Essential cell division protein. May link together the upstream cell division proteins, which are predominantly cytoplasmic, with the downstream cell division proteins, which are predominantly periplasmic. May control correct divisome assembly.</text>
</comment>
<keyword evidence="4 7" id="KW-0812">Transmembrane</keyword>
<evidence type="ECO:0000259" key="8">
    <source>
        <dbReference type="Pfam" id="PF03799"/>
    </source>
</evidence>
<dbReference type="InterPro" id="IPR005548">
    <property type="entry name" value="Cell_div_FtsQ/DivIB_C"/>
</dbReference>
<keyword evidence="6 7" id="KW-0131">Cell cycle</keyword>
<dbReference type="GO" id="GO:0005886">
    <property type="term" value="C:plasma membrane"/>
    <property type="evidence" value="ECO:0007669"/>
    <property type="project" value="UniProtKB-SubCell"/>
</dbReference>
<dbReference type="AlphaFoldDB" id="A0A1T4VT27"/>
<gene>
    <name evidence="7" type="primary">ftsQ</name>
    <name evidence="10" type="ORF">SAMN02745130_00204</name>
</gene>
<keyword evidence="1 7" id="KW-1003">Cell membrane</keyword>
<keyword evidence="5 7" id="KW-1133">Transmembrane helix</keyword>
<proteinExistence type="inferred from homology"/>
<keyword evidence="7" id="KW-0472">Membrane</keyword>
<evidence type="ECO:0000256" key="7">
    <source>
        <dbReference type="HAMAP-Rule" id="MF_00911"/>
    </source>
</evidence>
<reference evidence="11" key="1">
    <citation type="submission" date="2017-02" db="EMBL/GenBank/DDBJ databases">
        <authorList>
            <person name="Varghese N."/>
            <person name="Submissions S."/>
        </authorList>
    </citation>
    <scope>NUCLEOTIDE SEQUENCE [LARGE SCALE GENOMIC DNA]</scope>
    <source>
        <strain evidence="11">ATCC 49788</strain>
    </source>
</reference>
<feature type="transmembrane region" description="Helical" evidence="7">
    <location>
        <begin position="34"/>
        <end position="55"/>
    </location>
</feature>
<dbReference type="OrthoDB" id="9790370at2"/>
<protein>
    <recommendedName>
        <fullName evidence="7">Cell division protein FtsQ</fullName>
    </recommendedName>
</protein>
<sequence>MAKQPSQPVKRRVQARPVKDVQLVPELSPSMARWLTVLAVLMVVGGAVLWFRAWISDPTSLAIQKVEWQGDFQYLRQAELEALAEPYTQTNLYLLDTQGLELALEAHPWVRGASLRKIWPNQLVVEVETQFPIAFWGDDKLLNQFGEIYVGTLPEKQGVFPIIYSPQTNGRVMGERYVQLTKMLSGLSLEIIELSEDERGSWRMKLRHGPEIIIGRKEQEKRVQRFKVGYLQGLKDRLGEIDQIDLRYTNGFAVEWKPGVGNGAAVSSLDRFAQQSLGS</sequence>
<evidence type="ECO:0000256" key="4">
    <source>
        <dbReference type="ARBA" id="ARBA00022692"/>
    </source>
</evidence>
<comment type="subunit">
    <text evidence="7">Part of a complex composed of FtsB, FtsL and FtsQ.</text>
</comment>
<evidence type="ECO:0000256" key="1">
    <source>
        <dbReference type="ARBA" id="ARBA00022475"/>
    </source>
</evidence>
<evidence type="ECO:0000259" key="9">
    <source>
        <dbReference type="Pfam" id="PF08478"/>
    </source>
</evidence>